<accession>A0A1F8FH77</accession>
<feature type="transmembrane region" description="Helical" evidence="2">
    <location>
        <begin position="49"/>
        <end position="68"/>
    </location>
</feature>
<dbReference type="AlphaFoldDB" id="A0A1F8FH77"/>
<keyword evidence="2" id="KW-0812">Transmembrane</keyword>
<dbReference type="Gene3D" id="3.40.630.190">
    <property type="entry name" value="LCP protein"/>
    <property type="match status" value="1"/>
</dbReference>
<dbReference type="EMBL" id="MGJT01000017">
    <property type="protein sequence ID" value="OGN12474.1"/>
    <property type="molecule type" value="Genomic_DNA"/>
</dbReference>
<protein>
    <recommendedName>
        <fullName evidence="3">Cell envelope-related transcriptional attenuator domain-containing protein</fullName>
    </recommendedName>
</protein>
<evidence type="ECO:0000313" key="5">
    <source>
        <dbReference type="Proteomes" id="UP000178197"/>
    </source>
</evidence>
<dbReference type="Proteomes" id="UP000178197">
    <property type="component" value="Unassembled WGS sequence"/>
</dbReference>
<organism evidence="4 5">
    <name type="scientific">Candidatus Yanofskybacteria bacterium RIFCSPHIGHO2_02_FULL_43_15c</name>
    <dbReference type="NCBI Taxonomy" id="1802679"/>
    <lineage>
        <taxon>Bacteria</taxon>
        <taxon>Candidatus Yanofskyibacteriota</taxon>
    </lineage>
</organism>
<gene>
    <name evidence="4" type="ORF">A3C71_01740</name>
</gene>
<dbReference type="NCBIfam" id="TIGR00350">
    <property type="entry name" value="lytR_cpsA_psr"/>
    <property type="match status" value="1"/>
</dbReference>
<evidence type="ECO:0000313" key="4">
    <source>
        <dbReference type="EMBL" id="OGN12474.1"/>
    </source>
</evidence>
<dbReference type="PANTHER" id="PTHR33392:SF6">
    <property type="entry name" value="POLYISOPRENYL-TEICHOIC ACID--PEPTIDOGLYCAN TEICHOIC ACID TRANSFERASE TAGU"/>
    <property type="match status" value="1"/>
</dbReference>
<evidence type="ECO:0000256" key="1">
    <source>
        <dbReference type="ARBA" id="ARBA00006068"/>
    </source>
</evidence>
<dbReference type="InterPro" id="IPR004474">
    <property type="entry name" value="LytR_CpsA_psr"/>
</dbReference>
<evidence type="ECO:0000259" key="3">
    <source>
        <dbReference type="Pfam" id="PF03816"/>
    </source>
</evidence>
<reference evidence="4 5" key="1">
    <citation type="journal article" date="2016" name="Nat. Commun.">
        <title>Thousands of microbial genomes shed light on interconnected biogeochemical processes in an aquifer system.</title>
        <authorList>
            <person name="Anantharaman K."/>
            <person name="Brown C.T."/>
            <person name="Hug L.A."/>
            <person name="Sharon I."/>
            <person name="Castelle C.J."/>
            <person name="Probst A.J."/>
            <person name="Thomas B.C."/>
            <person name="Singh A."/>
            <person name="Wilkins M.J."/>
            <person name="Karaoz U."/>
            <person name="Brodie E.L."/>
            <person name="Williams K.H."/>
            <person name="Hubbard S.S."/>
            <person name="Banfield J.F."/>
        </authorList>
    </citation>
    <scope>NUCLEOTIDE SEQUENCE [LARGE SCALE GENOMIC DNA]</scope>
</reference>
<evidence type="ECO:0000256" key="2">
    <source>
        <dbReference type="SAM" id="Phobius"/>
    </source>
</evidence>
<name>A0A1F8FH77_9BACT</name>
<keyword evidence="2" id="KW-0472">Membrane</keyword>
<dbReference type="Pfam" id="PF03816">
    <property type="entry name" value="LytR_cpsA_psr"/>
    <property type="match status" value="1"/>
</dbReference>
<dbReference type="InterPro" id="IPR050922">
    <property type="entry name" value="LytR/CpsA/Psr_CW_biosynth"/>
</dbReference>
<proteinExistence type="inferred from homology"/>
<comment type="caution">
    <text evidence="4">The sequence shown here is derived from an EMBL/GenBank/DDBJ whole genome shotgun (WGS) entry which is preliminary data.</text>
</comment>
<dbReference type="PANTHER" id="PTHR33392">
    <property type="entry name" value="POLYISOPRENYL-TEICHOIC ACID--PEPTIDOGLYCAN TEICHOIC ACID TRANSFERASE TAGU"/>
    <property type="match status" value="1"/>
</dbReference>
<keyword evidence="2" id="KW-1133">Transmembrane helix</keyword>
<sequence length="380" mass="43393">MVQVTSKPKGSTRHFLQKVPGRTLNETMETHHQQINFNEQRAKSKKRGVFFLIGLAVFISFLFSLGQASNVITAENRPWWQKVGNLFGSNILPISPTREEKELLNKNFPLPAEEEHRWDLLILGIRGTDDPDGGLLSDSIMFFSLDKKTGQSSLVSIPRDLYVNLPGMSKGKINEIYEKGLTRKKSLEFSREAFSRLTGVYIDNTIVFDFKAFKEIVDDLGGIDIALKKPFEEKNQWGYEFSLPAGPNHLNGQDALYFVRSRYSTSDFDRSIRQQQVIFAIKDKALSIGVLANPLKLAPILKSANQNIVSDLNIFDTGNLIQLANSLNAEKVKPAREHLSTENILYEIFQENIYVLLPKNDDWKLFRDFFQQRFNLKSIK</sequence>
<feature type="domain" description="Cell envelope-related transcriptional attenuator" evidence="3">
    <location>
        <begin position="137"/>
        <end position="285"/>
    </location>
</feature>
<comment type="similarity">
    <text evidence="1">Belongs to the LytR/CpsA/Psr (LCP) family.</text>
</comment>